<comment type="caution">
    <text evidence="16">The sequence shown here is derived from an EMBL/GenBank/DDBJ whole genome shotgun (WGS) entry which is preliminary data.</text>
</comment>
<dbReference type="RefSeq" id="WP_204728275.1">
    <property type="nucleotide sequence ID" value="NZ_JAFBDK010000003.1"/>
</dbReference>
<dbReference type="PROSITE" id="PS50109">
    <property type="entry name" value="HIS_KIN"/>
    <property type="match status" value="1"/>
</dbReference>
<dbReference type="GO" id="GO:0016301">
    <property type="term" value="F:kinase activity"/>
    <property type="evidence" value="ECO:0007669"/>
    <property type="project" value="UniProtKB-KW"/>
</dbReference>
<comment type="subcellular location">
    <subcellularLocation>
        <location evidence="2">Cell membrane</location>
        <topology evidence="2">Multi-pass membrane protein</topology>
    </subcellularLocation>
</comment>
<comment type="catalytic activity">
    <reaction evidence="1">
        <text>ATP + protein L-histidine = ADP + protein N-phospho-L-histidine.</text>
        <dbReference type="EC" id="2.7.13.3"/>
    </reaction>
</comment>
<dbReference type="PANTHER" id="PTHR45528:SF1">
    <property type="entry name" value="SENSOR HISTIDINE KINASE CPXA"/>
    <property type="match status" value="1"/>
</dbReference>
<evidence type="ECO:0000256" key="9">
    <source>
        <dbReference type="ARBA" id="ARBA00022777"/>
    </source>
</evidence>
<proteinExistence type="predicted"/>
<keyword evidence="17" id="KW-1185">Reference proteome</keyword>
<feature type="transmembrane region" description="Helical" evidence="14">
    <location>
        <begin position="40"/>
        <end position="59"/>
    </location>
</feature>
<feature type="domain" description="Histidine kinase" evidence="15">
    <location>
        <begin position="293"/>
        <end position="505"/>
    </location>
</feature>
<dbReference type="EC" id="2.7.13.3" evidence="3"/>
<evidence type="ECO:0000313" key="16">
    <source>
        <dbReference type="EMBL" id="MFD2913350.1"/>
    </source>
</evidence>
<dbReference type="InterPro" id="IPR004358">
    <property type="entry name" value="Sig_transdc_His_kin-like_C"/>
</dbReference>
<evidence type="ECO:0000256" key="10">
    <source>
        <dbReference type="ARBA" id="ARBA00022840"/>
    </source>
</evidence>
<dbReference type="SMART" id="SM00388">
    <property type="entry name" value="HisKA"/>
    <property type="match status" value="1"/>
</dbReference>
<dbReference type="Gene3D" id="1.10.287.130">
    <property type="match status" value="1"/>
</dbReference>
<dbReference type="CDD" id="cd00082">
    <property type="entry name" value="HisKA"/>
    <property type="match status" value="1"/>
</dbReference>
<feature type="transmembrane region" description="Helical" evidence="14">
    <location>
        <begin position="80"/>
        <end position="96"/>
    </location>
</feature>
<feature type="transmembrane region" description="Helical" evidence="14">
    <location>
        <begin position="116"/>
        <end position="141"/>
    </location>
</feature>
<evidence type="ECO:0000256" key="3">
    <source>
        <dbReference type="ARBA" id="ARBA00012438"/>
    </source>
</evidence>
<keyword evidence="13 14" id="KW-0472">Membrane</keyword>
<evidence type="ECO:0000256" key="11">
    <source>
        <dbReference type="ARBA" id="ARBA00022989"/>
    </source>
</evidence>
<dbReference type="InterPro" id="IPR036097">
    <property type="entry name" value="HisK_dim/P_sf"/>
</dbReference>
<dbReference type="SUPFAM" id="SSF47384">
    <property type="entry name" value="Homodimeric domain of signal transducing histidine kinase"/>
    <property type="match status" value="1"/>
</dbReference>
<name>A0ABW5ZK36_9BACL</name>
<keyword evidence="7 14" id="KW-0812">Transmembrane</keyword>
<dbReference type="InterPro" id="IPR003661">
    <property type="entry name" value="HisK_dim/P_dom"/>
</dbReference>
<dbReference type="PRINTS" id="PR00344">
    <property type="entry name" value="BCTRLSENSOR"/>
</dbReference>
<dbReference type="PANTHER" id="PTHR45528">
    <property type="entry name" value="SENSOR HISTIDINE KINASE CPXA"/>
    <property type="match status" value="1"/>
</dbReference>
<dbReference type="SMART" id="SM00387">
    <property type="entry name" value="HATPase_c"/>
    <property type="match status" value="1"/>
</dbReference>
<keyword evidence="8" id="KW-0547">Nucleotide-binding</keyword>
<evidence type="ECO:0000256" key="6">
    <source>
        <dbReference type="ARBA" id="ARBA00022679"/>
    </source>
</evidence>
<dbReference type="Proteomes" id="UP001597561">
    <property type="component" value="Unassembled WGS sequence"/>
</dbReference>
<dbReference type="InterPro" id="IPR003594">
    <property type="entry name" value="HATPase_dom"/>
</dbReference>
<dbReference type="Gene3D" id="3.30.565.10">
    <property type="entry name" value="Histidine kinase-like ATPase, C-terminal domain"/>
    <property type="match status" value="1"/>
</dbReference>
<evidence type="ECO:0000256" key="8">
    <source>
        <dbReference type="ARBA" id="ARBA00022741"/>
    </source>
</evidence>
<evidence type="ECO:0000256" key="5">
    <source>
        <dbReference type="ARBA" id="ARBA00022553"/>
    </source>
</evidence>
<keyword evidence="4" id="KW-1003">Cell membrane</keyword>
<organism evidence="16 17">
    <name type="scientific">Jeotgalibacillus terrae</name>
    <dbReference type="NCBI Taxonomy" id="587735"/>
    <lineage>
        <taxon>Bacteria</taxon>
        <taxon>Bacillati</taxon>
        <taxon>Bacillota</taxon>
        <taxon>Bacilli</taxon>
        <taxon>Bacillales</taxon>
        <taxon>Caryophanaceae</taxon>
        <taxon>Jeotgalibacillus</taxon>
    </lineage>
</organism>
<keyword evidence="12" id="KW-0902">Two-component regulatory system</keyword>
<evidence type="ECO:0000256" key="2">
    <source>
        <dbReference type="ARBA" id="ARBA00004651"/>
    </source>
</evidence>
<sequence length="505" mass="57123">MDIKLKNKSLLLVWLLLLSYGAGGILHAWNRLYYFTEQPFYYWIYLGACLTALLTLYVWQKNIYFADLLAPEKWQKNYNRIPLDAAAFVLIISFFITTTHLESPSFISARYFPDIIYYLITYSLFGIVVTGMTVIQITYLVRRLKYGSDLKTDLHDTILFRSYQVMKEAFLNKRTGTQVVLILGFVFFSGGSTVAAIVGIGLNIFILPVILLPILTTAFILLLIILKRTGDFNKITAATAALSEGSVTEDLKVKGKSALATHAAHINQLKQDVNISKREQAKSERLKTELITNVSHDLRTPLTSIMTYTQLLKDQMLTDEERNQYVGIIDQKSKRLKMLIEDLFEASKMASGSIELSKTKVDLNQLLEQSLAEHSEAIEESTLQLRVTKPDHPLPAHVDGQKIWRVFDNLISNMMKYSLPNTRVYIHLEPAGSMNVITFRNISAYELNGNIDELFERFKRGDESRHTEGSGLGLAIAKSIIDLHGGDFDLDADGDLFKVTIRLAA</sequence>
<evidence type="ECO:0000313" key="17">
    <source>
        <dbReference type="Proteomes" id="UP001597561"/>
    </source>
</evidence>
<evidence type="ECO:0000259" key="15">
    <source>
        <dbReference type="PROSITE" id="PS50109"/>
    </source>
</evidence>
<dbReference type="Pfam" id="PF00512">
    <property type="entry name" value="HisKA"/>
    <property type="match status" value="1"/>
</dbReference>
<feature type="transmembrane region" description="Helical" evidence="14">
    <location>
        <begin position="179"/>
        <end position="198"/>
    </location>
</feature>
<gene>
    <name evidence="16" type="ORF">ACFS5P_15800</name>
</gene>
<dbReference type="InterPro" id="IPR005467">
    <property type="entry name" value="His_kinase_dom"/>
</dbReference>
<dbReference type="InterPro" id="IPR036890">
    <property type="entry name" value="HATPase_C_sf"/>
</dbReference>
<keyword evidence="9 16" id="KW-0418">Kinase</keyword>
<dbReference type="SUPFAM" id="SSF55874">
    <property type="entry name" value="ATPase domain of HSP90 chaperone/DNA topoisomerase II/histidine kinase"/>
    <property type="match status" value="1"/>
</dbReference>
<dbReference type="EMBL" id="JBHUPG010000031">
    <property type="protein sequence ID" value="MFD2913350.1"/>
    <property type="molecule type" value="Genomic_DNA"/>
</dbReference>
<evidence type="ECO:0000256" key="13">
    <source>
        <dbReference type="ARBA" id="ARBA00023136"/>
    </source>
</evidence>
<keyword evidence="11 14" id="KW-1133">Transmembrane helix</keyword>
<reference evidence="17" key="1">
    <citation type="journal article" date="2019" name="Int. J. Syst. Evol. Microbiol.">
        <title>The Global Catalogue of Microorganisms (GCM) 10K type strain sequencing project: providing services to taxonomists for standard genome sequencing and annotation.</title>
        <authorList>
            <consortium name="The Broad Institute Genomics Platform"/>
            <consortium name="The Broad Institute Genome Sequencing Center for Infectious Disease"/>
            <person name="Wu L."/>
            <person name="Ma J."/>
        </authorList>
    </citation>
    <scope>NUCLEOTIDE SEQUENCE [LARGE SCALE GENOMIC DNA]</scope>
    <source>
        <strain evidence="17">KCTC 13528</strain>
    </source>
</reference>
<feature type="transmembrane region" description="Helical" evidence="14">
    <location>
        <begin position="204"/>
        <end position="226"/>
    </location>
</feature>
<keyword evidence="5" id="KW-0597">Phosphoprotein</keyword>
<evidence type="ECO:0000256" key="1">
    <source>
        <dbReference type="ARBA" id="ARBA00000085"/>
    </source>
</evidence>
<dbReference type="InterPro" id="IPR050398">
    <property type="entry name" value="HssS/ArlS-like"/>
</dbReference>
<evidence type="ECO:0000256" key="12">
    <source>
        <dbReference type="ARBA" id="ARBA00023012"/>
    </source>
</evidence>
<keyword evidence="6" id="KW-0808">Transferase</keyword>
<protein>
    <recommendedName>
        <fullName evidence="3">histidine kinase</fullName>
        <ecNumber evidence="3">2.7.13.3</ecNumber>
    </recommendedName>
</protein>
<accession>A0ABW5ZK36</accession>
<evidence type="ECO:0000256" key="4">
    <source>
        <dbReference type="ARBA" id="ARBA00022475"/>
    </source>
</evidence>
<keyword evidence="10" id="KW-0067">ATP-binding</keyword>
<evidence type="ECO:0000256" key="7">
    <source>
        <dbReference type="ARBA" id="ARBA00022692"/>
    </source>
</evidence>
<dbReference type="Pfam" id="PF02518">
    <property type="entry name" value="HATPase_c"/>
    <property type="match status" value="1"/>
</dbReference>
<evidence type="ECO:0000256" key="14">
    <source>
        <dbReference type="SAM" id="Phobius"/>
    </source>
</evidence>